<reference evidence="1 2" key="1">
    <citation type="submission" date="2020-08" db="EMBL/GenBank/DDBJ databases">
        <title>Genomic Encyclopedia of Type Strains, Phase IV (KMG-IV): sequencing the most valuable type-strain genomes for metagenomic binning, comparative biology and taxonomic classification.</title>
        <authorList>
            <person name="Goeker M."/>
        </authorList>
    </citation>
    <scope>NUCLEOTIDE SEQUENCE [LARGE SCALE GENOMIC DNA]</scope>
    <source>
        <strain evidence="1 2">DSM 103526</strain>
    </source>
</reference>
<keyword evidence="2" id="KW-1185">Reference proteome</keyword>
<evidence type="ECO:0008006" key="3">
    <source>
        <dbReference type="Google" id="ProtNLM"/>
    </source>
</evidence>
<dbReference type="Gene3D" id="3.40.30.10">
    <property type="entry name" value="Glutaredoxin"/>
    <property type="match status" value="1"/>
</dbReference>
<evidence type="ECO:0000313" key="1">
    <source>
        <dbReference type="EMBL" id="MBB6215296.1"/>
    </source>
</evidence>
<protein>
    <recommendedName>
        <fullName evidence="3">Glutaredoxin</fullName>
    </recommendedName>
</protein>
<comment type="caution">
    <text evidence="1">The sequence shown here is derived from an EMBL/GenBank/DDBJ whole genome shotgun (WGS) entry which is preliminary data.</text>
</comment>
<evidence type="ECO:0000313" key="2">
    <source>
        <dbReference type="Proteomes" id="UP000579281"/>
    </source>
</evidence>
<dbReference type="AlphaFoldDB" id="A0A841KPA5"/>
<accession>A0A841KPA5</accession>
<dbReference type="EMBL" id="JACHEN010000006">
    <property type="protein sequence ID" value="MBB6215296.1"/>
    <property type="molecule type" value="Genomic_DNA"/>
</dbReference>
<organism evidence="1 2">
    <name type="scientific">Anaerosolibacter carboniphilus</name>
    <dbReference type="NCBI Taxonomy" id="1417629"/>
    <lineage>
        <taxon>Bacteria</taxon>
        <taxon>Bacillati</taxon>
        <taxon>Bacillota</taxon>
        <taxon>Clostridia</taxon>
        <taxon>Peptostreptococcales</taxon>
        <taxon>Thermotaleaceae</taxon>
        <taxon>Anaerosolibacter</taxon>
    </lineage>
</organism>
<sequence length="30" mass="3437">MQKGIMAVPVIKVDEEYVVGFDQERLDTIL</sequence>
<gene>
    <name evidence="1" type="ORF">HNQ80_001385</name>
</gene>
<name>A0A841KPA5_9FIRM</name>
<dbReference type="Proteomes" id="UP000579281">
    <property type="component" value="Unassembled WGS sequence"/>
</dbReference>
<proteinExistence type="predicted"/>